<evidence type="ECO:0000313" key="1">
    <source>
        <dbReference type="EMBL" id="KAJ3640074.1"/>
    </source>
</evidence>
<gene>
    <name evidence="1" type="ORF">Zmor_003392</name>
</gene>
<name>A0AA38M1Z8_9CUCU</name>
<accession>A0AA38M1Z8</accession>
<organism evidence="1 2">
    <name type="scientific">Zophobas morio</name>
    <dbReference type="NCBI Taxonomy" id="2755281"/>
    <lineage>
        <taxon>Eukaryota</taxon>
        <taxon>Metazoa</taxon>
        <taxon>Ecdysozoa</taxon>
        <taxon>Arthropoda</taxon>
        <taxon>Hexapoda</taxon>
        <taxon>Insecta</taxon>
        <taxon>Pterygota</taxon>
        <taxon>Neoptera</taxon>
        <taxon>Endopterygota</taxon>
        <taxon>Coleoptera</taxon>
        <taxon>Polyphaga</taxon>
        <taxon>Cucujiformia</taxon>
        <taxon>Tenebrionidae</taxon>
        <taxon>Zophobas</taxon>
    </lineage>
</organism>
<proteinExistence type="predicted"/>
<keyword evidence="2" id="KW-1185">Reference proteome</keyword>
<evidence type="ECO:0000313" key="2">
    <source>
        <dbReference type="Proteomes" id="UP001168821"/>
    </source>
</evidence>
<dbReference type="AlphaFoldDB" id="A0AA38M1Z8"/>
<comment type="caution">
    <text evidence="1">The sequence shown here is derived from an EMBL/GenBank/DDBJ whole genome shotgun (WGS) entry which is preliminary data.</text>
</comment>
<reference evidence="1" key="1">
    <citation type="journal article" date="2023" name="G3 (Bethesda)">
        <title>Whole genome assemblies of Zophobas morio and Tenebrio molitor.</title>
        <authorList>
            <person name="Kaur S."/>
            <person name="Stinson S.A."/>
            <person name="diCenzo G.C."/>
        </authorList>
    </citation>
    <scope>NUCLEOTIDE SEQUENCE</scope>
    <source>
        <strain evidence="1">QUZm001</strain>
    </source>
</reference>
<sequence>MGLSNTLQGEAASGLISAKPTEKNWEALKAEFLSIFCKPVDLLQQFSEAVTGRRDMKQDSPLIEEMLHSMRVTLNLLQNRESDEAFAVLVECYFGSRRDEFVGSAYQKEHPTDAKSMCAMLQGR</sequence>
<protein>
    <submittedName>
        <fullName evidence="1">Uncharacterized protein</fullName>
    </submittedName>
</protein>
<dbReference type="Proteomes" id="UP001168821">
    <property type="component" value="Unassembled WGS sequence"/>
</dbReference>
<dbReference type="EMBL" id="JALNTZ010000010">
    <property type="protein sequence ID" value="KAJ3640074.1"/>
    <property type="molecule type" value="Genomic_DNA"/>
</dbReference>